<dbReference type="PANTHER" id="PTHR42844:SF10">
    <property type="entry name" value="DIHYDRONEOPTERIN TRIPHOSPHATE 2'-EPIMERASE"/>
    <property type="match status" value="1"/>
</dbReference>
<comment type="similarity">
    <text evidence="1">Belongs to the DHNA family.</text>
</comment>
<dbReference type="InterPro" id="IPR006156">
    <property type="entry name" value="Dihydroneopterin_aldolase"/>
</dbReference>
<sequence>MSLSDALIKITNLRLRTFIGFNPEERAKQQDVVINIEIRYGLAPACLSDEVQAALDYKQITKQVIRHVEEGRFLLLEKLVGDVLAICCEPEPVCHVRVRIDKPHALRFADSVSLSLEWQRDQPSFS</sequence>
<dbReference type="Gene3D" id="3.30.1130.10">
    <property type="match status" value="1"/>
</dbReference>
<evidence type="ECO:0000256" key="6">
    <source>
        <dbReference type="ARBA" id="ARBA00044306"/>
    </source>
</evidence>
<organism evidence="8 9">
    <name type="scientific">Marinobacterium aestuariivivens</name>
    <dbReference type="NCBI Taxonomy" id="1698799"/>
    <lineage>
        <taxon>Bacteria</taxon>
        <taxon>Pseudomonadati</taxon>
        <taxon>Pseudomonadota</taxon>
        <taxon>Gammaproteobacteria</taxon>
        <taxon>Oceanospirillales</taxon>
        <taxon>Oceanospirillaceae</taxon>
        <taxon>Marinobacterium</taxon>
    </lineage>
</organism>
<evidence type="ECO:0000259" key="7">
    <source>
        <dbReference type="SMART" id="SM00905"/>
    </source>
</evidence>
<comment type="catalytic activity">
    <reaction evidence="3">
        <text>7,8-dihydroneopterin 3'-triphosphate = 7,8-dihydromonapterin 3'-triphosphate</text>
        <dbReference type="Rhea" id="RHEA:28346"/>
        <dbReference type="ChEBI" id="CHEBI:58462"/>
        <dbReference type="ChEBI" id="CHEBI:61186"/>
        <dbReference type="EC" id="5.1.99.7"/>
    </reaction>
</comment>
<evidence type="ECO:0000313" key="9">
    <source>
        <dbReference type="Proteomes" id="UP001596422"/>
    </source>
</evidence>
<reference evidence="9" key="1">
    <citation type="journal article" date="2019" name="Int. J. Syst. Evol. Microbiol.">
        <title>The Global Catalogue of Microorganisms (GCM) 10K type strain sequencing project: providing services to taxonomists for standard genome sequencing and annotation.</title>
        <authorList>
            <consortium name="The Broad Institute Genomics Platform"/>
            <consortium name="The Broad Institute Genome Sequencing Center for Infectious Disease"/>
            <person name="Wu L."/>
            <person name="Ma J."/>
        </authorList>
    </citation>
    <scope>NUCLEOTIDE SEQUENCE [LARGE SCALE GENOMIC DNA]</scope>
    <source>
        <strain evidence="9">NBRC 111756</strain>
    </source>
</reference>
<evidence type="ECO:0000256" key="3">
    <source>
        <dbReference type="ARBA" id="ARBA00043806"/>
    </source>
</evidence>
<keyword evidence="2 8" id="KW-0413">Isomerase</keyword>
<keyword evidence="9" id="KW-1185">Reference proteome</keyword>
<proteinExistence type="inferred from homology"/>
<dbReference type="InterPro" id="IPR006157">
    <property type="entry name" value="FolB_dom"/>
</dbReference>
<evidence type="ECO:0000256" key="5">
    <source>
        <dbReference type="ARBA" id="ARBA00044197"/>
    </source>
</evidence>
<dbReference type="Proteomes" id="UP001596422">
    <property type="component" value="Unassembled WGS sequence"/>
</dbReference>
<dbReference type="EMBL" id="JBHSWE010000001">
    <property type="protein sequence ID" value="MFC6670391.1"/>
    <property type="molecule type" value="Genomic_DNA"/>
</dbReference>
<evidence type="ECO:0000256" key="2">
    <source>
        <dbReference type="ARBA" id="ARBA00023235"/>
    </source>
</evidence>
<dbReference type="RefSeq" id="WP_379908893.1">
    <property type="nucleotide sequence ID" value="NZ_JBHSWE010000001.1"/>
</dbReference>
<dbReference type="NCBIfam" id="TIGR00526">
    <property type="entry name" value="folB_dom"/>
    <property type="match status" value="1"/>
</dbReference>
<dbReference type="InterPro" id="IPR043133">
    <property type="entry name" value="GTP-CH-I_C/QueF"/>
</dbReference>
<feature type="domain" description="Dihydroneopterin aldolase/epimerase" evidence="7">
    <location>
        <begin position="8"/>
        <end position="118"/>
    </location>
</feature>
<dbReference type="NCBIfam" id="NF008418">
    <property type="entry name" value="PRK11245.1"/>
    <property type="match status" value="1"/>
</dbReference>
<evidence type="ECO:0000256" key="4">
    <source>
        <dbReference type="ARBA" id="ARBA00044039"/>
    </source>
</evidence>
<dbReference type="SUPFAM" id="SSF55620">
    <property type="entry name" value="Tetrahydrobiopterin biosynthesis enzymes-like"/>
    <property type="match status" value="1"/>
</dbReference>
<dbReference type="SMART" id="SM00905">
    <property type="entry name" value="FolB"/>
    <property type="match status" value="1"/>
</dbReference>
<evidence type="ECO:0000313" key="8">
    <source>
        <dbReference type="EMBL" id="MFC6670391.1"/>
    </source>
</evidence>
<comment type="caution">
    <text evidence="8">The sequence shown here is derived from an EMBL/GenBank/DDBJ whole genome shotgun (WGS) entry which is preliminary data.</text>
</comment>
<dbReference type="EC" id="5.1.99.7" evidence="4"/>
<evidence type="ECO:0000256" key="1">
    <source>
        <dbReference type="ARBA" id="ARBA00005708"/>
    </source>
</evidence>
<protein>
    <recommendedName>
        <fullName evidence="5">Dihydroneopterin triphosphate 2'-epimerase</fullName>
        <ecNumber evidence="4">5.1.99.7</ecNumber>
    </recommendedName>
    <alternativeName>
        <fullName evidence="6">D-erythro-7,8-dihydroneopterin triphosphate epimerase</fullName>
    </alternativeName>
</protein>
<dbReference type="Pfam" id="PF02152">
    <property type="entry name" value="FolB"/>
    <property type="match status" value="1"/>
</dbReference>
<dbReference type="CDD" id="cd00534">
    <property type="entry name" value="DHNA_DHNTPE"/>
    <property type="match status" value="1"/>
</dbReference>
<dbReference type="GO" id="GO:0008719">
    <property type="term" value="F:dihydroneopterin triphosphate 2'-epimerase activity"/>
    <property type="evidence" value="ECO:0007669"/>
    <property type="project" value="UniProtKB-EC"/>
</dbReference>
<dbReference type="PANTHER" id="PTHR42844">
    <property type="entry name" value="DIHYDRONEOPTERIN ALDOLASE 1-RELATED"/>
    <property type="match status" value="1"/>
</dbReference>
<accession>A0ABW1ZYX7</accession>
<name>A0ABW1ZYX7_9GAMM</name>
<gene>
    <name evidence="8" type="primary">folX</name>
    <name evidence="8" type="ORF">ACFQDL_10060</name>
</gene>